<feature type="transmembrane region" description="Helical" evidence="10">
    <location>
        <begin position="473"/>
        <end position="497"/>
    </location>
</feature>
<keyword evidence="8 10" id="KW-1133">Transmembrane helix</keyword>
<evidence type="ECO:0000259" key="11">
    <source>
        <dbReference type="Pfam" id="PF02163"/>
    </source>
</evidence>
<evidence type="ECO:0000256" key="1">
    <source>
        <dbReference type="ARBA" id="ARBA00001947"/>
    </source>
</evidence>
<dbReference type="PATRIC" id="fig|13035.3.peg.1341"/>
<feature type="domain" description="Peptidase M50" evidence="11">
    <location>
        <begin position="256"/>
        <end position="425"/>
    </location>
</feature>
<feature type="transmembrane region" description="Helical" evidence="10">
    <location>
        <begin position="431"/>
        <end position="453"/>
    </location>
</feature>
<evidence type="ECO:0000256" key="10">
    <source>
        <dbReference type="SAM" id="Phobius"/>
    </source>
</evidence>
<evidence type="ECO:0000256" key="5">
    <source>
        <dbReference type="ARBA" id="ARBA00022692"/>
    </source>
</evidence>
<evidence type="ECO:0000256" key="9">
    <source>
        <dbReference type="ARBA" id="ARBA00023136"/>
    </source>
</evidence>
<dbReference type="Pfam" id="PF02163">
    <property type="entry name" value="Peptidase_M50"/>
    <property type="match status" value="1"/>
</dbReference>
<evidence type="ECO:0000256" key="8">
    <source>
        <dbReference type="ARBA" id="ARBA00022989"/>
    </source>
</evidence>
<dbReference type="HOGENOM" id="CLU_028221_2_0_3"/>
<evidence type="ECO:0000256" key="7">
    <source>
        <dbReference type="ARBA" id="ARBA00022946"/>
    </source>
</evidence>
<keyword evidence="5 10" id="KW-0812">Transmembrane</keyword>
<gene>
    <name evidence="12" type="ORF">Dacsa_1190</name>
</gene>
<keyword evidence="4 12" id="KW-0645">Protease</keyword>
<dbReference type="GO" id="GO:0008233">
    <property type="term" value="F:peptidase activity"/>
    <property type="evidence" value="ECO:0007669"/>
    <property type="project" value="UniProtKB-KW"/>
</dbReference>
<dbReference type="RefSeq" id="WP_015228900.1">
    <property type="nucleotide sequence ID" value="NC_019780.1"/>
</dbReference>
<dbReference type="InterPro" id="IPR008915">
    <property type="entry name" value="Peptidase_M50"/>
</dbReference>
<feature type="transmembrane region" description="Helical" evidence="10">
    <location>
        <begin position="214"/>
        <end position="234"/>
    </location>
</feature>
<keyword evidence="6" id="KW-0378">Hydrolase</keyword>
<dbReference type="eggNOG" id="COG1994">
    <property type="taxonomic scope" value="Bacteria"/>
</dbReference>
<dbReference type="KEGG" id="dsl:Dacsa_1190"/>
<dbReference type="InterPro" id="IPR044838">
    <property type="entry name" value="EGY1-like"/>
</dbReference>
<dbReference type="STRING" id="13035.Dacsa_1190"/>
<dbReference type="GO" id="GO:0016020">
    <property type="term" value="C:membrane"/>
    <property type="evidence" value="ECO:0007669"/>
    <property type="project" value="UniProtKB-SubCell"/>
</dbReference>
<dbReference type="OrthoDB" id="494312at2"/>
<evidence type="ECO:0000256" key="3">
    <source>
        <dbReference type="ARBA" id="ARBA00007931"/>
    </source>
</evidence>
<evidence type="ECO:0000256" key="6">
    <source>
        <dbReference type="ARBA" id="ARBA00022801"/>
    </source>
</evidence>
<keyword evidence="9 10" id="KW-0472">Membrane</keyword>
<protein>
    <submittedName>
        <fullName evidence="12">Membrane-associated Zn-dependent protease</fullName>
    </submittedName>
</protein>
<feature type="transmembrane region" description="Helical" evidence="10">
    <location>
        <begin position="312"/>
        <end position="335"/>
    </location>
</feature>
<organism evidence="12 13">
    <name type="scientific">Dactylococcopsis salina (strain PCC 8305)</name>
    <name type="common">Myxobactron salinum</name>
    <dbReference type="NCBI Taxonomy" id="13035"/>
    <lineage>
        <taxon>Bacteria</taxon>
        <taxon>Bacillati</taxon>
        <taxon>Cyanobacteriota</taxon>
        <taxon>Cyanophyceae</taxon>
        <taxon>Nodosilineales</taxon>
        <taxon>Cymatolegaceae</taxon>
        <taxon>Dactylococcopsis</taxon>
    </lineage>
</organism>
<reference evidence="12" key="1">
    <citation type="submission" date="2012-04" db="EMBL/GenBank/DDBJ databases">
        <title>Finished genome of Dactylococcopsis salina PCC 8305.</title>
        <authorList>
            <consortium name="US DOE Joint Genome Institute"/>
            <person name="Gugger M."/>
            <person name="Coursin T."/>
            <person name="Rippka R."/>
            <person name="Tandeau De Marsac N."/>
            <person name="Huntemann M."/>
            <person name="Wei C.-L."/>
            <person name="Han J."/>
            <person name="Detter J.C."/>
            <person name="Han C."/>
            <person name="Tapia R."/>
            <person name="Daligault H."/>
            <person name="Chen A."/>
            <person name="Krypides N."/>
            <person name="Mavromatis K."/>
            <person name="Markowitz V."/>
            <person name="Szeto E."/>
            <person name="Ivanova N."/>
            <person name="Ovchinnikova G."/>
            <person name="Pagani I."/>
            <person name="Pati A."/>
            <person name="Goodwin L."/>
            <person name="Peters L."/>
            <person name="Pitluck S."/>
            <person name="Woyke T."/>
            <person name="Kerfeld C."/>
        </authorList>
    </citation>
    <scope>NUCLEOTIDE SEQUENCE [LARGE SCALE GENOMIC DNA]</scope>
    <source>
        <strain evidence="12">PCC 8305</strain>
    </source>
</reference>
<keyword evidence="7" id="KW-0809">Transit peptide</keyword>
<evidence type="ECO:0000313" key="13">
    <source>
        <dbReference type="Proteomes" id="UP000010482"/>
    </source>
</evidence>
<proteinExistence type="inferred from homology"/>
<comment type="similarity">
    <text evidence="3">Belongs to the peptidase M50B family.</text>
</comment>
<comment type="subcellular location">
    <subcellularLocation>
        <location evidence="2">Membrane</location>
        <topology evidence="2">Multi-pass membrane protein</topology>
    </subcellularLocation>
</comment>
<dbReference type="PANTHER" id="PTHR31412:SF0">
    <property type="entry name" value="ZINC METALLOPROTEASE EGY1, CHLOROPLASTIC-RELATED"/>
    <property type="match status" value="1"/>
</dbReference>
<evidence type="ECO:0000256" key="4">
    <source>
        <dbReference type="ARBA" id="ARBA00022670"/>
    </source>
</evidence>
<dbReference type="CDD" id="cd06160">
    <property type="entry name" value="S2P-M50_like_2"/>
    <property type="match status" value="1"/>
</dbReference>
<dbReference type="EMBL" id="CP003944">
    <property type="protein sequence ID" value="AFZ49891.1"/>
    <property type="molecule type" value="Genomic_DNA"/>
</dbReference>
<feature type="transmembrane region" description="Helical" evidence="10">
    <location>
        <begin position="255"/>
        <end position="277"/>
    </location>
</feature>
<dbReference type="AlphaFoldDB" id="K9YSH4"/>
<dbReference type="GO" id="GO:0006508">
    <property type="term" value="P:proteolysis"/>
    <property type="evidence" value="ECO:0007669"/>
    <property type="project" value="UniProtKB-KW"/>
</dbReference>
<dbReference type="PANTHER" id="PTHR31412">
    <property type="entry name" value="ZINC METALLOPROTEASE EGY1"/>
    <property type="match status" value="1"/>
</dbReference>
<accession>K9YSH4</accession>
<dbReference type="Proteomes" id="UP000010482">
    <property type="component" value="Chromosome"/>
</dbReference>
<comment type="cofactor">
    <cofactor evidence="1">
        <name>Zn(2+)</name>
        <dbReference type="ChEBI" id="CHEBI:29105"/>
    </cofactor>
</comment>
<keyword evidence="13" id="KW-1185">Reference proteome</keyword>
<feature type="transmembrane region" description="Helical" evidence="10">
    <location>
        <begin position="57"/>
        <end position="76"/>
    </location>
</feature>
<feature type="transmembrane region" description="Helical" evidence="10">
    <location>
        <begin position="283"/>
        <end position="300"/>
    </location>
</feature>
<sequence>MELFWILLVLGGITYFLVHRSASGLTSTPIWLLWLAVMIPAFTWSFWLLFVGEEQPIPILLMLIPFIVSPLLYFWLLQRGIKDKTALNSSSSKTESKETLTPTILDKKTPDDKKEKRILTPEEEEDLKTCFPWEFYYLQTVDYGGQAVLCRGKLRAVPEKAYHKIRGNVQKKFGDRFLILFQESFQGEPFFALVPNPRKEEKSTQIKDELNKPWLALSLGIITLFTTTIVGVEFNNISPQKFQSDPSLLLQGLPYALSLMWILGCHEFSHYFAALYYKIKATLPYFIPVPFFLGTFGAFIQMKSPVPHRKALFDVAIAGPLGGFIMTIPILIWGLSLSEVVPISEESALLTVESLDPRSSLLMTLFCKISLGSDFVAETAINLHPIAIAGYIGLIVTALNLMPVGQLDGGHIVHAIYGQRTAVIVGQISRLLMLFLALIEPAFLIWAIILFFMPILDEPALNDVTELDSMRDLFGLLALALLVTILLPLPETFANLLNV</sequence>
<feature type="transmembrane region" description="Helical" evidence="10">
    <location>
        <begin position="30"/>
        <end position="50"/>
    </location>
</feature>
<evidence type="ECO:0000256" key="2">
    <source>
        <dbReference type="ARBA" id="ARBA00004141"/>
    </source>
</evidence>
<evidence type="ECO:0000313" key="12">
    <source>
        <dbReference type="EMBL" id="AFZ49891.1"/>
    </source>
</evidence>
<name>K9YSH4_DACS8</name>